<evidence type="ECO:0000313" key="2">
    <source>
        <dbReference type="Proteomes" id="UP000092445"/>
    </source>
</evidence>
<name>A0A1A9ZYG7_GLOPL</name>
<sequence>MRVKISANAIQGLAVRSYFRVTPSIRGTAEPLPSAFSWIEAIIQRCALVISQAINTIFNNCCTIAGAILGRSVRTTVPFVRFWIVVFHCRILITTDHIDLSCSPFLLVVVYLKHQDRRDCNLDSIVLHASSRAKARSREKLKNIFSKLS</sequence>
<organism evidence="1 2">
    <name type="scientific">Glossina pallidipes</name>
    <name type="common">Tsetse fly</name>
    <dbReference type="NCBI Taxonomy" id="7398"/>
    <lineage>
        <taxon>Eukaryota</taxon>
        <taxon>Metazoa</taxon>
        <taxon>Ecdysozoa</taxon>
        <taxon>Arthropoda</taxon>
        <taxon>Hexapoda</taxon>
        <taxon>Insecta</taxon>
        <taxon>Pterygota</taxon>
        <taxon>Neoptera</taxon>
        <taxon>Endopterygota</taxon>
        <taxon>Diptera</taxon>
        <taxon>Brachycera</taxon>
        <taxon>Muscomorpha</taxon>
        <taxon>Hippoboscoidea</taxon>
        <taxon>Glossinidae</taxon>
        <taxon>Glossina</taxon>
    </lineage>
</organism>
<accession>A0A1A9ZYG7</accession>
<dbReference type="EnsemblMetazoa" id="GPAI028907-RA">
    <property type="protein sequence ID" value="GPAI028907-PA"/>
    <property type="gene ID" value="GPAI028907"/>
</dbReference>
<keyword evidence="2" id="KW-1185">Reference proteome</keyword>
<dbReference type="AlphaFoldDB" id="A0A1A9ZYG7"/>
<reference evidence="1" key="2">
    <citation type="submission" date="2020-05" db="UniProtKB">
        <authorList>
            <consortium name="EnsemblMetazoa"/>
        </authorList>
    </citation>
    <scope>IDENTIFICATION</scope>
    <source>
        <strain evidence="1">IAEA</strain>
    </source>
</reference>
<dbReference type="VEuPathDB" id="VectorBase:GPAI028907"/>
<reference evidence="2" key="1">
    <citation type="submission" date="2014-03" db="EMBL/GenBank/DDBJ databases">
        <authorList>
            <person name="Aksoy S."/>
            <person name="Warren W."/>
            <person name="Wilson R.K."/>
        </authorList>
    </citation>
    <scope>NUCLEOTIDE SEQUENCE [LARGE SCALE GENOMIC DNA]</scope>
    <source>
        <strain evidence="2">IAEA</strain>
    </source>
</reference>
<evidence type="ECO:0000313" key="1">
    <source>
        <dbReference type="EnsemblMetazoa" id="GPAI028907-PA"/>
    </source>
</evidence>
<protein>
    <submittedName>
        <fullName evidence="1">Uncharacterized protein</fullName>
    </submittedName>
</protein>
<proteinExistence type="predicted"/>
<dbReference type="Proteomes" id="UP000092445">
    <property type="component" value="Unassembled WGS sequence"/>
</dbReference>